<dbReference type="GO" id="GO:0005524">
    <property type="term" value="F:ATP binding"/>
    <property type="evidence" value="ECO:0007669"/>
    <property type="project" value="UniProtKB-UniRule"/>
</dbReference>
<keyword evidence="8" id="KW-0808">Transferase</keyword>
<feature type="compositionally biased region" description="Basic and acidic residues" evidence="17">
    <location>
        <begin position="376"/>
        <end position="387"/>
    </location>
</feature>
<evidence type="ECO:0000259" key="18">
    <source>
        <dbReference type="PROSITE" id="PS50011"/>
    </source>
</evidence>
<feature type="region of interest" description="Disordered" evidence="17">
    <location>
        <begin position="690"/>
        <end position="762"/>
    </location>
</feature>
<protein>
    <recommendedName>
        <fullName evidence="4">non-specific serine/threonine protein kinase</fullName>
        <ecNumber evidence="4">2.7.11.1</ecNumber>
    </recommendedName>
</protein>
<keyword evidence="10 16" id="KW-0547">Nucleotide-binding</keyword>
<evidence type="ECO:0000256" key="4">
    <source>
        <dbReference type="ARBA" id="ARBA00012513"/>
    </source>
</evidence>
<dbReference type="InterPro" id="IPR011009">
    <property type="entry name" value="Kinase-like_dom_sf"/>
</dbReference>
<dbReference type="InterPro" id="IPR000719">
    <property type="entry name" value="Prot_kinase_dom"/>
</dbReference>
<dbReference type="PANTHER" id="PTHR48012:SF10">
    <property type="entry name" value="FI20177P1"/>
    <property type="match status" value="1"/>
</dbReference>
<dbReference type="Gene3D" id="1.10.510.10">
    <property type="entry name" value="Transferase(Phosphotransferase) domain 1"/>
    <property type="match status" value="1"/>
</dbReference>
<keyword evidence="5" id="KW-0963">Cytoplasm</keyword>
<dbReference type="CDD" id="cd06609">
    <property type="entry name" value="STKc_MST3_like"/>
    <property type="match status" value="1"/>
</dbReference>
<dbReference type="GO" id="GO:0004674">
    <property type="term" value="F:protein serine/threonine kinase activity"/>
    <property type="evidence" value="ECO:0007669"/>
    <property type="project" value="UniProtKB-KW"/>
</dbReference>
<keyword evidence="7" id="KW-0597">Phosphoprotein</keyword>
<evidence type="ECO:0000256" key="11">
    <source>
        <dbReference type="ARBA" id="ARBA00022777"/>
    </source>
</evidence>
<dbReference type="InterPro" id="IPR050629">
    <property type="entry name" value="STE20/SPS1-PAK"/>
</dbReference>
<dbReference type="InterPro" id="IPR017441">
    <property type="entry name" value="Protein_kinase_ATP_BS"/>
</dbReference>
<dbReference type="GO" id="GO:0046872">
    <property type="term" value="F:metal ion binding"/>
    <property type="evidence" value="ECO:0007669"/>
    <property type="project" value="UniProtKB-KW"/>
</dbReference>
<dbReference type="OrthoDB" id="248923at2759"/>
<evidence type="ECO:0000256" key="17">
    <source>
        <dbReference type="SAM" id="MobiDB-lite"/>
    </source>
</evidence>
<feature type="compositionally biased region" description="Polar residues" evidence="17">
    <location>
        <begin position="388"/>
        <end position="424"/>
    </location>
</feature>
<comment type="catalytic activity">
    <reaction evidence="14">
        <text>L-threonyl-[protein] + ATP = O-phospho-L-threonyl-[protein] + ADP + H(+)</text>
        <dbReference type="Rhea" id="RHEA:46608"/>
        <dbReference type="Rhea" id="RHEA-COMP:11060"/>
        <dbReference type="Rhea" id="RHEA-COMP:11605"/>
        <dbReference type="ChEBI" id="CHEBI:15378"/>
        <dbReference type="ChEBI" id="CHEBI:30013"/>
        <dbReference type="ChEBI" id="CHEBI:30616"/>
        <dbReference type="ChEBI" id="CHEBI:61977"/>
        <dbReference type="ChEBI" id="CHEBI:456216"/>
        <dbReference type="EC" id="2.7.11.1"/>
    </reaction>
</comment>
<evidence type="ECO:0000256" key="13">
    <source>
        <dbReference type="ARBA" id="ARBA00022842"/>
    </source>
</evidence>
<evidence type="ECO:0000256" key="6">
    <source>
        <dbReference type="ARBA" id="ARBA00022527"/>
    </source>
</evidence>
<evidence type="ECO:0000256" key="2">
    <source>
        <dbReference type="ARBA" id="ARBA00004496"/>
    </source>
</evidence>
<dbReference type="GO" id="GO:0005737">
    <property type="term" value="C:cytoplasm"/>
    <property type="evidence" value="ECO:0007669"/>
    <property type="project" value="UniProtKB-SubCell"/>
</dbReference>
<evidence type="ECO:0000256" key="16">
    <source>
        <dbReference type="PROSITE-ProRule" id="PRU10141"/>
    </source>
</evidence>
<evidence type="ECO:0000256" key="9">
    <source>
        <dbReference type="ARBA" id="ARBA00022723"/>
    </source>
</evidence>
<evidence type="ECO:0000313" key="20">
    <source>
        <dbReference type="Proteomes" id="UP000316270"/>
    </source>
</evidence>
<feature type="compositionally biased region" description="Polar residues" evidence="17">
    <location>
        <begin position="606"/>
        <end position="622"/>
    </location>
</feature>
<dbReference type="EMBL" id="CP042186">
    <property type="protein sequence ID" value="QDS69086.1"/>
    <property type="molecule type" value="Genomic_DNA"/>
</dbReference>
<sequence>MADNYTMLEELGSGSFGVVYKAQDRTTGEYVAIKHIDLEGSDDDIREIQQEISLLSTCASSYVTQYKASFVKGVKLWIVMEYLGGGSCLDLLKPGPFTEQQVAIVCRELLLALDYLHQTGKIHRDIKAANILLSEKGKVKIADFGVAAQLTNIKSQRMTFVGTPFWMAPEVIQESGYDCKADIWSLGITAMELANGEPPNASIHPMKVLFHIPKAPAPRLEGNFSKDFKDFIAQCLVKDSDRRPTAKELLRHRFIRSAGKVESLHDLIARRKRYDQREERSSHPKYYEETLRDLSPRLEQEEWVFDTIKPATIAPPKRRKMSRIPSDASDITNPYATMEACEREAPGAMLQRMDLNAAPLGTGSPAPNYPTMMRKPHLDHMKDESRGRNSTPTKRNSSTATAMRVPSGQTPTARKISVSEQAQKQPLGLDMSFGNSPSGVRPFRRVSSGGNAKMEKDLASSVSSVLEPRANGGLDRKKSSSNASTLVDHDENTPPMPFFKDDFKEVPIPVTPIMVTKESLLGRRAYSKVVDTTFQEQHAQTAEASKREALARLHNAWSVLDRVDPEGEYLFLRSLVERLRDDSKLANSLGLSVVVPMAPPHALPQTPVSSPQKQQQRVSANMASPERKPVPARAAPGTPRAAGPAPGTPRGHRPSKSLAQLDTSCVSTPDHTLMSDPNSPRKAGLLLAKNNPHLKSHRRRQSAFPNIEVPSENRTPQLKSKSDESGKREDGRKDGAAAAARKVSEIDPKRLPGYTRPGMEQSGGLAEVLYGRWIEGLKSRWPVSS</sequence>
<feature type="region of interest" description="Disordered" evidence="17">
    <location>
        <begin position="602"/>
        <end position="657"/>
    </location>
</feature>
<keyword evidence="11" id="KW-0418">Kinase</keyword>
<dbReference type="PROSITE" id="PS50011">
    <property type="entry name" value="PROTEIN_KINASE_DOM"/>
    <property type="match status" value="1"/>
</dbReference>
<dbReference type="SUPFAM" id="SSF56112">
    <property type="entry name" value="Protein kinase-like (PK-like)"/>
    <property type="match status" value="1"/>
</dbReference>
<feature type="domain" description="Protein kinase" evidence="18">
    <location>
        <begin position="5"/>
        <end position="255"/>
    </location>
</feature>
<organism evidence="19 20">
    <name type="scientific">Venturia effusa</name>
    <dbReference type="NCBI Taxonomy" id="50376"/>
    <lineage>
        <taxon>Eukaryota</taxon>
        <taxon>Fungi</taxon>
        <taxon>Dikarya</taxon>
        <taxon>Ascomycota</taxon>
        <taxon>Pezizomycotina</taxon>
        <taxon>Dothideomycetes</taxon>
        <taxon>Pleosporomycetidae</taxon>
        <taxon>Venturiales</taxon>
        <taxon>Venturiaceae</taxon>
        <taxon>Venturia</taxon>
    </lineage>
</organism>
<keyword evidence="9" id="KW-0479">Metal-binding</keyword>
<dbReference type="SMART" id="SM00220">
    <property type="entry name" value="S_TKc"/>
    <property type="match status" value="1"/>
</dbReference>
<proteinExistence type="inferred from homology"/>
<evidence type="ECO:0000256" key="12">
    <source>
        <dbReference type="ARBA" id="ARBA00022840"/>
    </source>
</evidence>
<dbReference type="EC" id="2.7.11.1" evidence="4"/>
<dbReference type="AlphaFoldDB" id="A0A517L0F7"/>
<dbReference type="STRING" id="50376.A0A517L0F7"/>
<comment type="catalytic activity">
    <reaction evidence="15">
        <text>L-seryl-[protein] + ATP = O-phospho-L-seryl-[protein] + ADP + H(+)</text>
        <dbReference type="Rhea" id="RHEA:17989"/>
        <dbReference type="Rhea" id="RHEA-COMP:9863"/>
        <dbReference type="Rhea" id="RHEA-COMP:11604"/>
        <dbReference type="ChEBI" id="CHEBI:15378"/>
        <dbReference type="ChEBI" id="CHEBI:29999"/>
        <dbReference type="ChEBI" id="CHEBI:30616"/>
        <dbReference type="ChEBI" id="CHEBI:83421"/>
        <dbReference type="ChEBI" id="CHEBI:456216"/>
        <dbReference type="EC" id="2.7.11.1"/>
    </reaction>
</comment>
<evidence type="ECO:0000256" key="1">
    <source>
        <dbReference type="ARBA" id="ARBA00001946"/>
    </source>
</evidence>
<feature type="compositionally biased region" description="Basic and acidic residues" evidence="17">
    <location>
        <begin position="720"/>
        <end position="735"/>
    </location>
</feature>
<evidence type="ECO:0000256" key="3">
    <source>
        <dbReference type="ARBA" id="ARBA00008874"/>
    </source>
</evidence>
<comment type="similarity">
    <text evidence="3">Belongs to the protein kinase superfamily. STE Ser/Thr protein kinase family. STE20 subfamily.</text>
</comment>
<keyword evidence="12 16" id="KW-0067">ATP-binding</keyword>
<evidence type="ECO:0000313" key="19">
    <source>
        <dbReference type="EMBL" id="QDS69086.1"/>
    </source>
</evidence>
<evidence type="ECO:0000256" key="5">
    <source>
        <dbReference type="ARBA" id="ARBA00022490"/>
    </source>
</evidence>
<keyword evidence="6" id="KW-0723">Serine/threonine-protein kinase</keyword>
<reference evidence="19 20" key="1">
    <citation type="submission" date="2019-07" db="EMBL/GenBank/DDBJ databases">
        <title>Finished genome of Venturia effusa.</title>
        <authorList>
            <person name="Young C.A."/>
            <person name="Cox M.P."/>
            <person name="Ganley A.R.D."/>
            <person name="David W.J."/>
        </authorList>
    </citation>
    <scope>NUCLEOTIDE SEQUENCE [LARGE SCALE GENOMIC DNA]</scope>
    <source>
        <strain evidence="20">albino</strain>
    </source>
</reference>
<feature type="binding site" evidence="16">
    <location>
        <position position="34"/>
    </location>
    <ligand>
        <name>ATP</name>
        <dbReference type="ChEBI" id="CHEBI:30616"/>
    </ligand>
</feature>
<evidence type="ECO:0000256" key="7">
    <source>
        <dbReference type="ARBA" id="ARBA00022553"/>
    </source>
</evidence>
<keyword evidence="13" id="KW-0460">Magnesium</keyword>
<dbReference type="Proteomes" id="UP000316270">
    <property type="component" value="Chromosome 2"/>
</dbReference>
<evidence type="ECO:0000256" key="10">
    <source>
        <dbReference type="ARBA" id="ARBA00022741"/>
    </source>
</evidence>
<dbReference type="PANTHER" id="PTHR48012">
    <property type="entry name" value="STERILE20-LIKE KINASE, ISOFORM B-RELATED"/>
    <property type="match status" value="1"/>
</dbReference>
<comment type="cofactor">
    <cofactor evidence="1">
        <name>Mg(2+)</name>
        <dbReference type="ChEBI" id="CHEBI:18420"/>
    </cofactor>
</comment>
<gene>
    <name evidence="19" type="ORF">FKW77_010098</name>
</gene>
<keyword evidence="20" id="KW-1185">Reference proteome</keyword>
<feature type="region of interest" description="Disordered" evidence="17">
    <location>
        <begin position="358"/>
        <end position="500"/>
    </location>
</feature>
<name>A0A517L0F7_9PEZI</name>
<evidence type="ECO:0000256" key="15">
    <source>
        <dbReference type="ARBA" id="ARBA00048679"/>
    </source>
</evidence>
<dbReference type="FunFam" id="1.10.510.10:FF:000411">
    <property type="entry name" value="Probable Ste20-like kinase Don3"/>
    <property type="match status" value="1"/>
</dbReference>
<dbReference type="Pfam" id="PF00069">
    <property type="entry name" value="Pkinase"/>
    <property type="match status" value="1"/>
</dbReference>
<accession>A0A517L0F7</accession>
<feature type="compositionally biased region" description="Basic residues" evidence="17">
    <location>
        <begin position="692"/>
        <end position="701"/>
    </location>
</feature>
<evidence type="ECO:0000256" key="14">
    <source>
        <dbReference type="ARBA" id="ARBA00047899"/>
    </source>
</evidence>
<comment type="subcellular location">
    <subcellularLocation>
        <location evidence="2">Cytoplasm</location>
    </subcellularLocation>
</comment>
<evidence type="ECO:0000256" key="8">
    <source>
        <dbReference type="ARBA" id="ARBA00022679"/>
    </source>
</evidence>
<dbReference type="PROSITE" id="PS00107">
    <property type="entry name" value="PROTEIN_KINASE_ATP"/>
    <property type="match status" value="1"/>
</dbReference>
<feature type="compositionally biased region" description="Low complexity" evidence="17">
    <location>
        <begin position="631"/>
        <end position="649"/>
    </location>
</feature>